<evidence type="ECO:0000256" key="4">
    <source>
        <dbReference type="ARBA" id="ARBA00022989"/>
    </source>
</evidence>
<name>A0A388TAK3_TERA1</name>
<gene>
    <name evidence="8" type="ORF">NO1_0722</name>
</gene>
<feature type="transmembrane region" description="Helical" evidence="6">
    <location>
        <begin position="97"/>
        <end position="117"/>
    </location>
</feature>
<dbReference type="Proteomes" id="UP000269352">
    <property type="component" value="Unassembled WGS sequence"/>
</dbReference>
<keyword evidence="5 6" id="KW-0472">Membrane</keyword>
<dbReference type="PANTHER" id="PTHR30012:SF0">
    <property type="entry name" value="TYPE II SECRETION SYSTEM PROTEIN F-RELATED"/>
    <property type="match status" value="1"/>
</dbReference>
<organism evidence="8 9">
    <name type="scientific">Termititenax aidoneus</name>
    <dbReference type="NCBI Taxonomy" id="2218524"/>
    <lineage>
        <taxon>Bacteria</taxon>
        <taxon>Bacillati</taxon>
        <taxon>Candidatus Margulisiibacteriota</taxon>
        <taxon>Candidatus Termititenacia</taxon>
        <taxon>Candidatus Termititenacales</taxon>
        <taxon>Candidatus Termititenacaceae</taxon>
        <taxon>Candidatus Termititenax</taxon>
    </lineage>
</organism>
<evidence type="ECO:0000256" key="5">
    <source>
        <dbReference type="ARBA" id="ARBA00023136"/>
    </source>
</evidence>
<feature type="domain" description="Type II secretion system protein GspF" evidence="7">
    <location>
        <begin position="36"/>
        <end position="120"/>
    </location>
</feature>
<keyword evidence="2" id="KW-1003">Cell membrane</keyword>
<evidence type="ECO:0000259" key="7">
    <source>
        <dbReference type="Pfam" id="PF00482"/>
    </source>
</evidence>
<proteinExistence type="predicted"/>
<dbReference type="InterPro" id="IPR018076">
    <property type="entry name" value="T2SS_GspF_dom"/>
</dbReference>
<keyword evidence="4 6" id="KW-1133">Transmembrane helix</keyword>
<evidence type="ECO:0000313" key="8">
    <source>
        <dbReference type="EMBL" id="GBR73321.1"/>
    </source>
</evidence>
<feature type="transmembrane region" description="Helical" evidence="6">
    <location>
        <begin position="137"/>
        <end position="157"/>
    </location>
</feature>
<dbReference type="AlphaFoldDB" id="A0A388TAK3"/>
<comment type="subcellular location">
    <subcellularLocation>
        <location evidence="1">Cell membrane</location>
        <topology evidence="1">Multi-pass membrane protein</topology>
    </subcellularLocation>
</comment>
<dbReference type="EMBL" id="BGZN01000009">
    <property type="protein sequence ID" value="GBR73321.1"/>
    <property type="molecule type" value="Genomic_DNA"/>
</dbReference>
<dbReference type="GO" id="GO:0005886">
    <property type="term" value="C:plasma membrane"/>
    <property type="evidence" value="ECO:0007669"/>
    <property type="project" value="UniProtKB-SubCell"/>
</dbReference>
<protein>
    <submittedName>
        <fullName evidence="8">Type II secretory pathway component PulF superfamily</fullName>
    </submittedName>
</protein>
<dbReference type="PANTHER" id="PTHR30012">
    <property type="entry name" value="GENERAL SECRETION PATHWAY PROTEIN"/>
    <property type="match status" value="1"/>
</dbReference>
<dbReference type="Pfam" id="PF00482">
    <property type="entry name" value="T2SSF"/>
    <property type="match status" value="1"/>
</dbReference>
<sequence length="301" mass="34204">MNNTQKNLELLEELDALLDCGYSQSEILDLLTGELGRKYRQRLQRGQPWSAVWELEPELLLVLRAAELNGRLRDFVALALEHYRDRMAFQNTLRQKAAYPLLTLGFTLLMLLAFVFFLLPLFNGLLVELGGQASSAFWQWAFLGGLVLLLLNGKFIYARLLEKTGLRQTLESIQTLNLLAITDRAGIPLANFLSEYLRCAPPSALNRVYFYLAKGLPVGESLSRAELFQPQELKLLTIGGGVNYSRGLAYLLKNFKQDYQNKINKIIFYFEPALLLFTGGIIALVAWSFFRPLFSYTGLDF</sequence>
<feature type="transmembrane region" description="Helical" evidence="6">
    <location>
        <begin position="266"/>
        <end position="290"/>
    </location>
</feature>
<evidence type="ECO:0000313" key="9">
    <source>
        <dbReference type="Proteomes" id="UP000269352"/>
    </source>
</evidence>
<dbReference type="InterPro" id="IPR003004">
    <property type="entry name" value="GspF/PilC"/>
</dbReference>
<reference evidence="8 9" key="1">
    <citation type="journal article" date="2019" name="ISME J.">
        <title>Genome analyses of uncultured TG2/ZB3 bacteria in 'Margulisbacteria' specifically attached to ectosymbiotic spirochetes of protists in the termite gut.</title>
        <authorList>
            <person name="Utami Y.D."/>
            <person name="Kuwahara H."/>
            <person name="Igai K."/>
            <person name="Murakami T."/>
            <person name="Sugaya K."/>
            <person name="Morikawa T."/>
            <person name="Nagura Y."/>
            <person name="Yuki M."/>
            <person name="Deevong P."/>
            <person name="Inoue T."/>
            <person name="Kihara K."/>
            <person name="Lo N."/>
            <person name="Yamada A."/>
            <person name="Ohkuma M."/>
            <person name="Hongoh Y."/>
        </authorList>
    </citation>
    <scope>NUCLEOTIDE SEQUENCE [LARGE SCALE GENOMIC DNA]</scope>
    <source>
        <strain evidence="8">NkOx7-01</strain>
    </source>
</reference>
<evidence type="ECO:0000256" key="6">
    <source>
        <dbReference type="SAM" id="Phobius"/>
    </source>
</evidence>
<keyword evidence="3 6" id="KW-0812">Transmembrane</keyword>
<evidence type="ECO:0000256" key="1">
    <source>
        <dbReference type="ARBA" id="ARBA00004651"/>
    </source>
</evidence>
<accession>A0A388TAK3</accession>
<keyword evidence="9" id="KW-1185">Reference proteome</keyword>
<comment type="caution">
    <text evidence="8">The sequence shown here is derived from an EMBL/GenBank/DDBJ whole genome shotgun (WGS) entry which is preliminary data.</text>
</comment>
<evidence type="ECO:0000256" key="2">
    <source>
        <dbReference type="ARBA" id="ARBA00022475"/>
    </source>
</evidence>
<evidence type="ECO:0000256" key="3">
    <source>
        <dbReference type="ARBA" id="ARBA00022692"/>
    </source>
</evidence>